<dbReference type="InterPro" id="IPR011465">
    <property type="entry name" value="DUF1571"/>
</dbReference>
<dbReference type="EMBL" id="QUMU01000012">
    <property type="protein sequence ID" value="REG25981.1"/>
    <property type="molecule type" value="Genomic_DNA"/>
</dbReference>
<dbReference type="Proteomes" id="UP000256345">
    <property type="component" value="Unassembled WGS sequence"/>
</dbReference>
<reference evidence="2 4" key="2">
    <citation type="submission" date="2018-08" db="EMBL/GenBank/DDBJ databases">
        <title>Genomic Encyclopedia of Archaeal and Bacterial Type Strains, Phase II (KMG-II): from individual species to whole genera.</title>
        <authorList>
            <person name="Goeker M."/>
        </authorList>
    </citation>
    <scope>NUCLEOTIDE SEQUENCE [LARGE SCALE GENOMIC DNA]</scope>
    <source>
        <strain evidence="2 4">DSM 2261</strain>
    </source>
</reference>
<keyword evidence="1" id="KW-0472">Membrane</keyword>
<keyword evidence="1" id="KW-0812">Transmembrane</keyword>
<evidence type="ECO:0000313" key="3">
    <source>
        <dbReference type="Proteomes" id="UP000035579"/>
    </source>
</evidence>
<gene>
    <name evidence="1" type="ORF">AA314_02439</name>
    <name evidence="2" type="ORF">ATI61_11276</name>
</gene>
<organism evidence="1 3">
    <name type="scientific">Archangium gephyra</name>
    <dbReference type="NCBI Taxonomy" id="48"/>
    <lineage>
        <taxon>Bacteria</taxon>
        <taxon>Pseudomonadati</taxon>
        <taxon>Myxococcota</taxon>
        <taxon>Myxococcia</taxon>
        <taxon>Myxococcales</taxon>
        <taxon>Cystobacterineae</taxon>
        <taxon>Archangiaceae</taxon>
        <taxon>Archangium</taxon>
    </lineage>
</organism>
<dbReference type="KEGG" id="age:AA314_02439"/>
<dbReference type="RefSeq" id="WP_047855551.1">
    <property type="nucleotide sequence ID" value="NZ_CP011509.1"/>
</dbReference>
<dbReference type="Pfam" id="PF07608">
    <property type="entry name" value="DUF1571"/>
    <property type="match status" value="1"/>
</dbReference>
<name>A0AAC8Q481_9BACT</name>
<reference evidence="1 3" key="1">
    <citation type="submission" date="2015-05" db="EMBL/GenBank/DDBJ databases">
        <title>Genome assembly of Archangium gephyra DSM 2261.</title>
        <authorList>
            <person name="Sharma G."/>
            <person name="Subramanian S."/>
        </authorList>
    </citation>
    <scope>NUCLEOTIDE SEQUENCE [LARGE SCALE GENOMIC DNA]</scope>
    <source>
        <strain evidence="1 3">DSM 2261</strain>
    </source>
</reference>
<evidence type="ECO:0000313" key="1">
    <source>
        <dbReference type="EMBL" id="AKJ00813.1"/>
    </source>
</evidence>
<proteinExistence type="predicted"/>
<evidence type="ECO:0000313" key="2">
    <source>
        <dbReference type="EMBL" id="REG25981.1"/>
    </source>
</evidence>
<dbReference type="Proteomes" id="UP000035579">
    <property type="component" value="Chromosome"/>
</dbReference>
<protein>
    <submittedName>
        <fullName evidence="1">LIPOPROTEIN transmembrane</fullName>
    </submittedName>
    <submittedName>
        <fullName evidence="2">Uncharacterized protein DUF1571</fullName>
    </submittedName>
</protein>
<accession>A0AAC8Q481</accession>
<keyword evidence="1" id="KW-0449">Lipoprotein</keyword>
<dbReference type="EMBL" id="CP011509">
    <property type="protein sequence ID" value="AKJ00813.1"/>
    <property type="molecule type" value="Genomic_DNA"/>
</dbReference>
<dbReference type="AlphaFoldDB" id="A0AAC8Q481"/>
<evidence type="ECO:0000313" key="4">
    <source>
        <dbReference type="Proteomes" id="UP000256345"/>
    </source>
</evidence>
<keyword evidence="4" id="KW-1185">Reference proteome</keyword>
<sequence>MNPLLVSLLLPGLLMTTPEPASSPVPAFARLPLEQRRAELKTLTRERLVELFATTPVEVLLDAGKAAAAQMGTYESRVVKSERVSGKQMKPQTLHLTVRQSPRAVRLEILEGPAKGRRVVYDSTVKKNELRVREAGVLGLAGPMWIDVNSELTRSDTNHPIMDFAFTSIIGVLEDSFKKGEPLGGYTRKDEGFDTSGRYCITFTAPAGGKHLYAARARICMDPLLALPVVMEIDDAQGPLERFTFNDVKPVAKADFSPSSI</sequence>